<dbReference type="EMBL" id="KZ821616">
    <property type="protein sequence ID" value="PYH72921.1"/>
    <property type="molecule type" value="Genomic_DNA"/>
</dbReference>
<dbReference type="Proteomes" id="UP000248405">
    <property type="component" value="Unassembled WGS sequence"/>
</dbReference>
<accession>A0A319BKQ6</accession>
<dbReference type="RefSeq" id="XP_025566715.1">
    <property type="nucleotide sequence ID" value="XM_025701676.1"/>
</dbReference>
<proteinExistence type="predicted"/>
<keyword evidence="2" id="KW-1185">Reference proteome</keyword>
<dbReference type="AlphaFoldDB" id="A0A319BKQ6"/>
<organism evidence="1 2">
    <name type="scientific">Aspergillus vadensis (strain CBS 113365 / IMI 142717 / IBT 24658)</name>
    <dbReference type="NCBI Taxonomy" id="1448311"/>
    <lineage>
        <taxon>Eukaryota</taxon>
        <taxon>Fungi</taxon>
        <taxon>Dikarya</taxon>
        <taxon>Ascomycota</taxon>
        <taxon>Pezizomycotina</taxon>
        <taxon>Eurotiomycetes</taxon>
        <taxon>Eurotiomycetidae</taxon>
        <taxon>Eurotiales</taxon>
        <taxon>Aspergillaceae</taxon>
        <taxon>Aspergillus</taxon>
        <taxon>Aspergillus subgen. Circumdati</taxon>
    </lineage>
</organism>
<gene>
    <name evidence="1" type="ORF">BO88DRAFT_173002</name>
</gene>
<name>A0A319BKQ6_ASPVC</name>
<protein>
    <submittedName>
        <fullName evidence="1">Uncharacterized protein</fullName>
    </submittedName>
</protein>
<evidence type="ECO:0000313" key="2">
    <source>
        <dbReference type="Proteomes" id="UP000248405"/>
    </source>
</evidence>
<evidence type="ECO:0000313" key="1">
    <source>
        <dbReference type="EMBL" id="PYH72921.1"/>
    </source>
</evidence>
<sequence>MHTVLPGNKSQLPPFGRNVDRLYAFSSTVDANSPGLDPWYSQYLMALIHLSRAQPTFTSTNGSYLFRLVPLPFENTVIEITINAIVNMGLLLLPTD</sequence>
<dbReference type="GeneID" id="37206268"/>
<reference evidence="1" key="1">
    <citation type="submission" date="2016-12" db="EMBL/GenBank/DDBJ databases">
        <title>The genomes of Aspergillus section Nigri reveals drivers in fungal speciation.</title>
        <authorList>
            <consortium name="DOE Joint Genome Institute"/>
            <person name="Vesth T.C."/>
            <person name="Nybo J."/>
            <person name="Theobald S."/>
            <person name="Brandl J."/>
            <person name="Frisvad J.C."/>
            <person name="Nielsen K.F."/>
            <person name="Lyhne E.K."/>
            <person name="Kogle M.E."/>
            <person name="Kuo A."/>
            <person name="Riley R."/>
            <person name="Clum A."/>
            <person name="Nolan M."/>
            <person name="Lipzen A."/>
            <person name="Salamov A."/>
            <person name="Henrissat B."/>
            <person name="Wiebenga A."/>
            <person name="De Vries R.P."/>
            <person name="Grigoriev I.V."/>
            <person name="Mortensen U.H."/>
            <person name="Andersen M.R."/>
            <person name="Baker S.E."/>
        </authorList>
    </citation>
    <scope>NUCLEOTIDE SEQUENCE [LARGE SCALE GENOMIC DNA]</scope>
    <source>
        <strain evidence="1">CBS 113365</strain>
    </source>
</reference>